<dbReference type="InterPro" id="IPR036286">
    <property type="entry name" value="LexA/Signal_pep-like_sf"/>
</dbReference>
<keyword evidence="3 5" id="KW-1133">Transmembrane helix</keyword>
<dbReference type="Proteomes" id="UP000291831">
    <property type="component" value="Unassembled WGS sequence"/>
</dbReference>
<keyword evidence="6" id="KW-0378">Hydrolase</keyword>
<evidence type="ECO:0000313" key="7">
    <source>
        <dbReference type="Proteomes" id="UP000291831"/>
    </source>
</evidence>
<keyword evidence="4 5" id="KW-0472">Membrane</keyword>
<gene>
    <name evidence="6" type="ORF">AEth_01427</name>
</gene>
<dbReference type="GO" id="GO:0006465">
    <property type="term" value="P:signal peptide processing"/>
    <property type="evidence" value="ECO:0007669"/>
    <property type="project" value="InterPro"/>
</dbReference>
<evidence type="ECO:0000256" key="4">
    <source>
        <dbReference type="ARBA" id="ARBA00023136"/>
    </source>
</evidence>
<dbReference type="GO" id="GO:0016020">
    <property type="term" value="C:membrane"/>
    <property type="evidence" value="ECO:0007669"/>
    <property type="project" value="UniProtKB-SubCell"/>
</dbReference>
<accession>A0A8B3S1I4</accession>
<evidence type="ECO:0000256" key="2">
    <source>
        <dbReference type="ARBA" id="ARBA00022692"/>
    </source>
</evidence>
<comment type="subcellular location">
    <subcellularLocation>
        <location evidence="1">Membrane</location>
    </subcellularLocation>
</comment>
<comment type="caution">
    <text evidence="6">The sequence shown here is derived from an EMBL/GenBank/DDBJ whole genome shotgun (WGS) entry which is preliminary data.</text>
</comment>
<dbReference type="EC" id="3.4.21.89" evidence="6"/>
<evidence type="ECO:0000256" key="1">
    <source>
        <dbReference type="ARBA" id="ARBA00004370"/>
    </source>
</evidence>
<protein>
    <submittedName>
        <fullName evidence="6">Signal peptidase I</fullName>
        <ecNumber evidence="6">3.4.21.89</ecNumber>
    </submittedName>
</protein>
<keyword evidence="2 5" id="KW-0812">Transmembrane</keyword>
<dbReference type="SUPFAM" id="SSF51306">
    <property type="entry name" value="LexA/Signal peptidase"/>
    <property type="match status" value="1"/>
</dbReference>
<evidence type="ECO:0000256" key="3">
    <source>
        <dbReference type="ARBA" id="ARBA00022989"/>
    </source>
</evidence>
<evidence type="ECO:0000256" key="5">
    <source>
        <dbReference type="SAM" id="Phobius"/>
    </source>
</evidence>
<dbReference type="InterPro" id="IPR001733">
    <property type="entry name" value="Peptidase_S26B"/>
</dbReference>
<dbReference type="GO" id="GO:0004252">
    <property type="term" value="F:serine-type endopeptidase activity"/>
    <property type="evidence" value="ECO:0007669"/>
    <property type="project" value="InterPro"/>
</dbReference>
<proteinExistence type="predicted"/>
<feature type="transmembrane region" description="Helical" evidence="5">
    <location>
        <begin position="21"/>
        <end position="43"/>
    </location>
</feature>
<evidence type="ECO:0000313" key="6">
    <source>
        <dbReference type="EMBL" id="RZB29170.1"/>
    </source>
</evidence>
<dbReference type="AlphaFoldDB" id="A0A8B3S1I4"/>
<organism evidence="6 7">
    <name type="scientific">Candidatus Argoarchaeum ethanivorans</name>
    <dbReference type="NCBI Taxonomy" id="2608793"/>
    <lineage>
        <taxon>Archaea</taxon>
        <taxon>Methanobacteriati</taxon>
        <taxon>Methanobacteriota</taxon>
        <taxon>Stenosarchaea group</taxon>
        <taxon>Methanomicrobia</taxon>
        <taxon>Methanosarcinales</taxon>
        <taxon>Methanosarcinales incertae sedis</taxon>
        <taxon>GOM Arc I cluster</taxon>
        <taxon>Candidatus Argoarchaeum</taxon>
    </lineage>
</organism>
<sequence>MKDAIKKFRKSDNYWIRLANDLIFVVFILIVFTSASKVVFGTYHPMVAVESGSMEPNMEVGDIIFIKTLNRGEIITYTDGMEQGYNSFNNYGNVILYKKNGRADITPIIHRAMYYVKKGEPMWENGPPALHDGYITKGDNKITNQYYDQEGNICYHTPVKKDWVVGIAVCRIPYIGYLPLLAHSVLPLPNL</sequence>
<reference evidence="7" key="1">
    <citation type="submission" date="2019-01" db="EMBL/GenBank/DDBJ databases">
        <title>Anaerobic oxidation of ethane by archaea from a marine hydrocarbon seep.</title>
        <authorList>
            <person name="Musat F."/>
        </authorList>
    </citation>
    <scope>NUCLEOTIDE SEQUENCE [LARGE SCALE GENOMIC DNA]</scope>
</reference>
<name>A0A8B3S1I4_9EURY</name>
<dbReference type="GO" id="GO:0009003">
    <property type="term" value="F:signal peptidase activity"/>
    <property type="evidence" value="ECO:0007669"/>
    <property type="project" value="UniProtKB-EC"/>
</dbReference>
<dbReference type="EMBL" id="RPGO01000031">
    <property type="protein sequence ID" value="RZB29170.1"/>
    <property type="molecule type" value="Genomic_DNA"/>
</dbReference>
<dbReference type="CDD" id="cd06530">
    <property type="entry name" value="S26_SPase_I"/>
    <property type="match status" value="1"/>
</dbReference>
<dbReference type="InterPro" id="IPR019533">
    <property type="entry name" value="Peptidase_S26"/>
</dbReference>
<dbReference type="PANTHER" id="PTHR10806">
    <property type="entry name" value="SIGNAL PEPTIDASE COMPLEX CATALYTIC SUBUNIT SEC11"/>
    <property type="match status" value="1"/>
</dbReference>
<dbReference type="PANTHER" id="PTHR10806:SF6">
    <property type="entry name" value="SIGNAL PEPTIDASE COMPLEX CATALYTIC SUBUNIT SEC11"/>
    <property type="match status" value="1"/>
</dbReference>